<dbReference type="InterPro" id="IPR023606">
    <property type="entry name" value="CoA-Trfase_III_dom_1_sf"/>
</dbReference>
<reference evidence="3" key="1">
    <citation type="journal article" date="2019" name="Int. J. Syst. Evol. Microbiol.">
        <title>The Global Catalogue of Microorganisms (GCM) 10K type strain sequencing project: providing services to taxonomists for standard genome sequencing and annotation.</title>
        <authorList>
            <consortium name="The Broad Institute Genomics Platform"/>
            <consortium name="The Broad Institute Genome Sequencing Center for Infectious Disease"/>
            <person name="Wu L."/>
            <person name="Ma J."/>
        </authorList>
    </citation>
    <scope>NUCLEOTIDE SEQUENCE [LARGE SCALE GENOMIC DNA]</scope>
    <source>
        <strain evidence="3">CCUG 39402</strain>
    </source>
</reference>
<dbReference type="SUPFAM" id="SSF89796">
    <property type="entry name" value="CoA-transferase family III (CaiB/BaiF)"/>
    <property type="match status" value="1"/>
</dbReference>
<dbReference type="Proteomes" id="UP001596270">
    <property type="component" value="Unassembled WGS sequence"/>
</dbReference>
<keyword evidence="3" id="KW-1185">Reference proteome</keyword>
<comment type="caution">
    <text evidence="2">The sequence shown here is derived from an EMBL/GenBank/DDBJ whole genome shotgun (WGS) entry which is preliminary data.</text>
</comment>
<keyword evidence="1 2" id="KW-0808">Transferase</keyword>
<proteinExistence type="predicted"/>
<sequence>MSKQILGGIKILDLTRVLAGPWCTQALADMGATVYKIERLGAGDEMRHSPPFLKDADGAPTRDSTSYVCVNRGKRSLAIDFTRPEGRKLLLGLVERCDVLAENFKVGDLKRYGLDYESVRKVNPSIVYCSITGYGQDGPMASQPGYDPVFQAISGIMSTCGLPDGMPGSGPMRSMLPLVDVMTGMVSTSAILGALLHRKGTGEGQHLDIALLDVALAATVHLGQTYLSTGKLPQRAGNGSLLFAPSNCYPCVEGHILIQIGNDFQWTRLCKCLGKEDWLEDPRFVTNASRMTLSRELDLLLSEITRTWDKQTLSELLGKSGVPCGPVNNLAQAFEHPQVKHRELKMELEHPVYGKLAQIRSPLRFSETPAQYRIPPALGADTADVLREELGLSEEMFGQLQEAGLV</sequence>
<dbReference type="InterPro" id="IPR050483">
    <property type="entry name" value="CoA-transferase_III_domain"/>
</dbReference>
<dbReference type="InterPro" id="IPR003673">
    <property type="entry name" value="CoA-Trfase_fam_III"/>
</dbReference>
<organism evidence="2 3">
    <name type="scientific">Polaromonas aquatica</name>
    <dbReference type="NCBI Taxonomy" id="332657"/>
    <lineage>
        <taxon>Bacteria</taxon>
        <taxon>Pseudomonadati</taxon>
        <taxon>Pseudomonadota</taxon>
        <taxon>Betaproteobacteria</taxon>
        <taxon>Burkholderiales</taxon>
        <taxon>Comamonadaceae</taxon>
        <taxon>Polaromonas</taxon>
    </lineage>
</organism>
<dbReference type="Gene3D" id="3.30.1540.10">
    <property type="entry name" value="formyl-coa transferase, domain 3"/>
    <property type="match status" value="1"/>
</dbReference>
<dbReference type="PANTHER" id="PTHR48207:SF3">
    <property type="entry name" value="SUCCINATE--HYDROXYMETHYLGLUTARATE COA-TRANSFERASE"/>
    <property type="match status" value="1"/>
</dbReference>
<dbReference type="Pfam" id="PF02515">
    <property type="entry name" value="CoA_transf_3"/>
    <property type="match status" value="1"/>
</dbReference>
<evidence type="ECO:0000313" key="3">
    <source>
        <dbReference type="Proteomes" id="UP001596270"/>
    </source>
</evidence>
<gene>
    <name evidence="2" type="ORF">ACFQND_02800</name>
</gene>
<evidence type="ECO:0000256" key="1">
    <source>
        <dbReference type="ARBA" id="ARBA00022679"/>
    </source>
</evidence>
<evidence type="ECO:0000313" key="2">
    <source>
        <dbReference type="EMBL" id="MFC6280157.1"/>
    </source>
</evidence>
<dbReference type="GO" id="GO:0016740">
    <property type="term" value="F:transferase activity"/>
    <property type="evidence" value="ECO:0007669"/>
    <property type="project" value="UniProtKB-KW"/>
</dbReference>
<dbReference type="RefSeq" id="WP_371434497.1">
    <property type="nucleotide sequence ID" value="NZ_JBHSRS010000005.1"/>
</dbReference>
<protein>
    <submittedName>
        <fullName evidence="2">CaiB/BaiF CoA transferase family protein</fullName>
    </submittedName>
</protein>
<dbReference type="PANTHER" id="PTHR48207">
    <property type="entry name" value="SUCCINATE--HYDROXYMETHYLGLUTARATE COA-TRANSFERASE"/>
    <property type="match status" value="1"/>
</dbReference>
<accession>A0ABW1TTT8</accession>
<dbReference type="Gene3D" id="3.40.50.10540">
    <property type="entry name" value="Crotonobetainyl-coa:carnitine coa-transferase, domain 1"/>
    <property type="match status" value="1"/>
</dbReference>
<dbReference type="InterPro" id="IPR044855">
    <property type="entry name" value="CoA-Trfase_III_dom3_sf"/>
</dbReference>
<dbReference type="EMBL" id="JBHSRS010000005">
    <property type="protein sequence ID" value="MFC6280157.1"/>
    <property type="molecule type" value="Genomic_DNA"/>
</dbReference>
<name>A0ABW1TTT8_9BURK</name>